<feature type="region of interest" description="Disordered" evidence="3">
    <location>
        <begin position="315"/>
        <end position="360"/>
    </location>
</feature>
<feature type="compositionally biased region" description="Basic and acidic residues" evidence="3">
    <location>
        <begin position="323"/>
        <end position="338"/>
    </location>
</feature>
<evidence type="ECO:0000313" key="7">
    <source>
        <dbReference type="RefSeq" id="XP_033770665.1"/>
    </source>
</evidence>
<dbReference type="FunFam" id="3.30.1520.10:FF:000040">
    <property type="entry name" value="NADPH oxidase organizer 1"/>
    <property type="match status" value="1"/>
</dbReference>
<evidence type="ECO:0000259" key="5">
    <source>
        <dbReference type="PROSITE" id="PS50195"/>
    </source>
</evidence>
<dbReference type="AlphaFoldDB" id="A0A6P8NNM2"/>
<name>A0A6P8NNM2_GEOSA</name>
<dbReference type="SUPFAM" id="SSF50044">
    <property type="entry name" value="SH3-domain"/>
    <property type="match status" value="2"/>
</dbReference>
<dbReference type="InterPro" id="IPR036871">
    <property type="entry name" value="PX_dom_sf"/>
</dbReference>
<organism evidence="6 7">
    <name type="scientific">Geotrypetes seraphini</name>
    <name type="common">Gaboon caecilian</name>
    <name type="synonym">Caecilia seraphini</name>
    <dbReference type="NCBI Taxonomy" id="260995"/>
    <lineage>
        <taxon>Eukaryota</taxon>
        <taxon>Metazoa</taxon>
        <taxon>Chordata</taxon>
        <taxon>Craniata</taxon>
        <taxon>Vertebrata</taxon>
        <taxon>Euteleostomi</taxon>
        <taxon>Amphibia</taxon>
        <taxon>Gymnophiona</taxon>
        <taxon>Geotrypetes</taxon>
    </lineage>
</organism>
<feature type="compositionally biased region" description="Polar residues" evidence="3">
    <location>
        <begin position="339"/>
        <end position="351"/>
    </location>
</feature>
<evidence type="ECO:0000256" key="3">
    <source>
        <dbReference type="SAM" id="MobiDB-lite"/>
    </source>
</evidence>
<dbReference type="Gene3D" id="2.30.30.40">
    <property type="entry name" value="SH3 Domains"/>
    <property type="match status" value="2"/>
</dbReference>
<sequence length="507" mass="56994">MSCSEWYPLRARGLAVLQQRRHKLFMLSVLWSDHNNILIYRTFEEFKKLDRDLRKKFPLEAGFLRKSECIIPKLKDAPAFLRLRKTTQSLLERLQLLEMYSCKLLCTDTKISQCPNVTQFFMPQTWDLDPSFPEDSIVIMSSEAGDRTKKAVNTEPLAPVSEPVVSQRYLCIEAYETKDTKNRPFRVMQDEILEVLLKDTTGWWLVENRDGLLAWFPAPYLKEETSEDLDKPGQPEEGSFYCVVKGYEARNSDELSVNVGVVLVVLEKSDNGWWLACYNGKAGYIPSMYLKPYKNPYQKFQVLLSKGSYGSTLNLQKTTGSSAEDHLLPERRTSEGDTSHSSSGNGRNATTKKSLGRKRSKSLNELPALAENEVRPPLPLELSAGGGSSRNLSVDWKPSPLERSDIKLTSTSHGNISNPKERGNFPPSWPQERKDSGFDENLSMTGSDSSLSSSDSDSNPNTPTVPPRPKVQEILTKCSTVTKTAMLRTTAKPDLFTSASADQPPTV</sequence>
<keyword evidence="1 2" id="KW-0728">SH3 domain</keyword>
<dbReference type="InterPro" id="IPR051228">
    <property type="entry name" value="NADPH_Oxidase/PX-Domain"/>
</dbReference>
<dbReference type="InParanoid" id="A0A6P8NNM2"/>
<dbReference type="GeneID" id="117345713"/>
<dbReference type="GO" id="GO:0016176">
    <property type="term" value="F:superoxide-generating NADPH oxidase activator activity"/>
    <property type="evidence" value="ECO:0007669"/>
    <property type="project" value="TreeGrafter"/>
</dbReference>
<dbReference type="KEGG" id="gsh:117345713"/>
<dbReference type="Pfam" id="PF00787">
    <property type="entry name" value="PX"/>
    <property type="match status" value="1"/>
</dbReference>
<dbReference type="InterPro" id="IPR001683">
    <property type="entry name" value="PX_dom"/>
</dbReference>
<feature type="region of interest" description="Disordered" evidence="3">
    <location>
        <begin position="487"/>
        <end position="507"/>
    </location>
</feature>
<feature type="domain" description="SH3" evidence="4">
    <location>
        <begin position="164"/>
        <end position="226"/>
    </location>
</feature>
<dbReference type="PANTHER" id="PTHR15706">
    <property type="entry name" value="SH3 MULTIPLE DOMAIN"/>
    <property type="match status" value="1"/>
</dbReference>
<dbReference type="GO" id="GO:0035091">
    <property type="term" value="F:phosphatidylinositol binding"/>
    <property type="evidence" value="ECO:0007669"/>
    <property type="project" value="InterPro"/>
</dbReference>
<dbReference type="SUPFAM" id="SSF64268">
    <property type="entry name" value="PX domain"/>
    <property type="match status" value="1"/>
</dbReference>
<evidence type="ECO:0000256" key="2">
    <source>
        <dbReference type="PROSITE-ProRule" id="PRU00192"/>
    </source>
</evidence>
<dbReference type="Proteomes" id="UP000515159">
    <property type="component" value="Chromosome 11"/>
</dbReference>
<dbReference type="PROSITE" id="PS50195">
    <property type="entry name" value="PX"/>
    <property type="match status" value="1"/>
</dbReference>
<reference evidence="7" key="1">
    <citation type="submission" date="2025-08" db="UniProtKB">
        <authorList>
            <consortium name="RefSeq"/>
        </authorList>
    </citation>
    <scope>IDENTIFICATION</scope>
</reference>
<dbReference type="PANTHER" id="PTHR15706:SF10">
    <property type="entry name" value="NADPH OXIDASE ORGANIZER 1"/>
    <property type="match status" value="1"/>
</dbReference>
<dbReference type="OrthoDB" id="10255964at2759"/>
<feature type="compositionally biased region" description="Low complexity" evidence="3">
    <location>
        <begin position="447"/>
        <end position="458"/>
    </location>
</feature>
<dbReference type="SMART" id="SM00326">
    <property type="entry name" value="SH3"/>
    <property type="match status" value="2"/>
</dbReference>
<accession>A0A6P8NNM2</accession>
<feature type="compositionally biased region" description="Polar residues" evidence="3">
    <location>
        <begin position="407"/>
        <end position="418"/>
    </location>
</feature>
<feature type="domain" description="PX" evidence="5">
    <location>
        <begin position="1"/>
        <end position="128"/>
    </location>
</feature>
<gene>
    <name evidence="7" type="primary">LOC117345713</name>
</gene>
<evidence type="ECO:0000313" key="6">
    <source>
        <dbReference type="Proteomes" id="UP000515159"/>
    </source>
</evidence>
<dbReference type="InterPro" id="IPR036028">
    <property type="entry name" value="SH3-like_dom_sf"/>
</dbReference>
<dbReference type="Pfam" id="PF00018">
    <property type="entry name" value="SH3_1"/>
    <property type="match status" value="1"/>
</dbReference>
<dbReference type="InterPro" id="IPR001452">
    <property type="entry name" value="SH3_domain"/>
</dbReference>
<dbReference type="Gene3D" id="3.30.1520.10">
    <property type="entry name" value="Phox-like domain"/>
    <property type="match status" value="1"/>
</dbReference>
<evidence type="ECO:0000259" key="4">
    <source>
        <dbReference type="PROSITE" id="PS50002"/>
    </source>
</evidence>
<dbReference type="PROSITE" id="PS50002">
    <property type="entry name" value="SH3"/>
    <property type="match status" value="2"/>
</dbReference>
<dbReference type="GO" id="GO:0005737">
    <property type="term" value="C:cytoplasm"/>
    <property type="evidence" value="ECO:0007669"/>
    <property type="project" value="TreeGrafter"/>
</dbReference>
<dbReference type="FunFam" id="2.30.30.40:FF:000219">
    <property type="entry name" value="NADPH oxidase organizer 1"/>
    <property type="match status" value="1"/>
</dbReference>
<dbReference type="SMART" id="SM00312">
    <property type="entry name" value="PX"/>
    <property type="match status" value="1"/>
</dbReference>
<dbReference type="GO" id="GO:0042554">
    <property type="term" value="P:superoxide anion generation"/>
    <property type="evidence" value="ECO:0007669"/>
    <property type="project" value="TreeGrafter"/>
</dbReference>
<proteinExistence type="predicted"/>
<keyword evidence="6" id="KW-1185">Reference proteome</keyword>
<dbReference type="FunCoup" id="A0A6P8NNM2">
    <property type="interactions" value="302"/>
</dbReference>
<protein>
    <submittedName>
        <fullName evidence="7">NADPH oxidase organizer 1-like isoform X1</fullName>
    </submittedName>
</protein>
<feature type="region of interest" description="Disordered" evidence="3">
    <location>
        <begin position="377"/>
        <end position="474"/>
    </location>
</feature>
<evidence type="ECO:0000256" key="1">
    <source>
        <dbReference type="ARBA" id="ARBA00022443"/>
    </source>
</evidence>
<dbReference type="RefSeq" id="XP_033770665.1">
    <property type="nucleotide sequence ID" value="XM_033914774.1"/>
</dbReference>
<dbReference type="FunFam" id="2.30.30.40:FF:000233">
    <property type="entry name" value="NADPH oxidase organizer 1"/>
    <property type="match status" value="1"/>
</dbReference>
<feature type="domain" description="SH3" evidence="4">
    <location>
        <begin position="236"/>
        <end position="295"/>
    </location>
</feature>
<feature type="compositionally biased region" description="Polar residues" evidence="3">
    <location>
        <begin position="497"/>
        <end position="507"/>
    </location>
</feature>